<dbReference type="GO" id="GO:0003887">
    <property type="term" value="F:DNA-directed DNA polymerase activity"/>
    <property type="evidence" value="ECO:0007669"/>
    <property type="project" value="TreeGrafter"/>
</dbReference>
<protein>
    <recommendedName>
        <fullName evidence="4">DNA polymerase delta subunit 4</fullName>
    </recommendedName>
</protein>
<gene>
    <name evidence="2" type="ORF">UA08_07226</name>
</gene>
<sequence length="193" mass="21506">MPPRRATRTTASSGQSKLSFGAQSRVTKPSTTAPGKQVKNTVPIVQEISKTSPPDTALPQQIPVSSSAASSEPHVAEVAIREQAKDELSQPASKEDRKALEISEAQITQYWNNEEHNRIAQRVHQKDLDIDEKVLRHFDLSSQYGPCIGISRIKRWRRAHLLELDPPIEVLAILLKKRGAPVSERAYMDELLS</sequence>
<dbReference type="STRING" id="1441469.A0A225A9L6"/>
<comment type="caution">
    <text evidence="2">The sequence shown here is derived from an EMBL/GenBank/DDBJ whole genome shotgun (WGS) entry which is preliminary data.</text>
</comment>
<dbReference type="PANTHER" id="PTHR14303:SF0">
    <property type="entry name" value="DNA POLYMERASE DELTA SUBUNIT 4"/>
    <property type="match status" value="1"/>
</dbReference>
<evidence type="ECO:0000313" key="2">
    <source>
        <dbReference type="EMBL" id="OKL57452.1"/>
    </source>
</evidence>
<feature type="compositionally biased region" description="Polar residues" evidence="1">
    <location>
        <begin position="8"/>
        <end position="40"/>
    </location>
</feature>
<dbReference type="InterPro" id="IPR007218">
    <property type="entry name" value="DNA_pol_delta_4"/>
</dbReference>
<dbReference type="GO" id="GO:0006261">
    <property type="term" value="P:DNA-templated DNA replication"/>
    <property type="evidence" value="ECO:0007669"/>
    <property type="project" value="TreeGrafter"/>
</dbReference>
<dbReference type="OrthoDB" id="337486at2759"/>
<keyword evidence="3" id="KW-1185">Reference proteome</keyword>
<dbReference type="GeneID" id="31006982"/>
<feature type="compositionally biased region" description="Polar residues" evidence="1">
    <location>
        <begin position="48"/>
        <end position="70"/>
    </location>
</feature>
<proteinExistence type="predicted"/>
<organism evidence="2 3">
    <name type="scientific">Talaromyces atroroseus</name>
    <dbReference type="NCBI Taxonomy" id="1441469"/>
    <lineage>
        <taxon>Eukaryota</taxon>
        <taxon>Fungi</taxon>
        <taxon>Dikarya</taxon>
        <taxon>Ascomycota</taxon>
        <taxon>Pezizomycotina</taxon>
        <taxon>Eurotiomycetes</taxon>
        <taxon>Eurotiomycetidae</taxon>
        <taxon>Eurotiales</taxon>
        <taxon>Trichocomaceae</taxon>
        <taxon>Talaromyces</taxon>
        <taxon>Talaromyces sect. Trachyspermi</taxon>
    </lineage>
</organism>
<feature type="region of interest" description="Disordered" evidence="1">
    <location>
        <begin position="1"/>
        <end position="71"/>
    </location>
</feature>
<dbReference type="PANTHER" id="PTHR14303">
    <property type="entry name" value="DNA POLYMERASE DELTA SUBUNIT 4"/>
    <property type="match status" value="1"/>
</dbReference>
<dbReference type="GO" id="GO:0000731">
    <property type="term" value="P:DNA synthesis involved in DNA repair"/>
    <property type="evidence" value="ECO:0007669"/>
    <property type="project" value="InterPro"/>
</dbReference>
<evidence type="ECO:0000256" key="1">
    <source>
        <dbReference type="SAM" id="MobiDB-lite"/>
    </source>
</evidence>
<accession>A0A225A9L6</accession>
<dbReference type="Pfam" id="PF04081">
    <property type="entry name" value="DNA_pol_delta_4"/>
    <property type="match status" value="1"/>
</dbReference>
<name>A0A225A9L6_TALAT</name>
<dbReference type="RefSeq" id="XP_020117573.1">
    <property type="nucleotide sequence ID" value="XM_020262144.1"/>
</dbReference>
<dbReference type="EMBL" id="LFMY01000011">
    <property type="protein sequence ID" value="OKL57452.1"/>
    <property type="molecule type" value="Genomic_DNA"/>
</dbReference>
<evidence type="ECO:0000313" key="3">
    <source>
        <dbReference type="Proteomes" id="UP000214365"/>
    </source>
</evidence>
<dbReference type="AlphaFoldDB" id="A0A225A9L6"/>
<evidence type="ECO:0008006" key="4">
    <source>
        <dbReference type="Google" id="ProtNLM"/>
    </source>
</evidence>
<dbReference type="Proteomes" id="UP000214365">
    <property type="component" value="Unassembled WGS sequence"/>
</dbReference>
<reference evidence="2 3" key="1">
    <citation type="submission" date="2015-06" db="EMBL/GenBank/DDBJ databases">
        <title>Talaromyces atroroseus IBT 11181 draft genome.</title>
        <authorList>
            <person name="Rasmussen K.B."/>
            <person name="Rasmussen S."/>
            <person name="Petersen B."/>
            <person name="Sicheritz-Ponten T."/>
            <person name="Mortensen U.H."/>
            <person name="Thrane U."/>
        </authorList>
    </citation>
    <scope>NUCLEOTIDE SEQUENCE [LARGE SCALE GENOMIC DNA]</scope>
    <source>
        <strain evidence="2 3">IBT 11181</strain>
    </source>
</reference>
<dbReference type="GO" id="GO:0043625">
    <property type="term" value="C:delta DNA polymerase complex"/>
    <property type="evidence" value="ECO:0007669"/>
    <property type="project" value="TreeGrafter"/>
</dbReference>